<dbReference type="InterPro" id="IPR018488">
    <property type="entry name" value="cNMP-bd_CS"/>
</dbReference>
<evidence type="ECO:0000256" key="8">
    <source>
        <dbReference type="ARBA" id="ARBA00023303"/>
    </source>
</evidence>
<dbReference type="SMART" id="SM00100">
    <property type="entry name" value="cNMP"/>
    <property type="match status" value="1"/>
</dbReference>
<dbReference type="Pfam" id="PF00027">
    <property type="entry name" value="cNMP_binding"/>
    <property type="match status" value="1"/>
</dbReference>
<keyword evidence="11" id="KW-1185">Reference proteome</keyword>
<dbReference type="AlphaFoldDB" id="A0A8R2QRM4"/>
<dbReference type="InterPro" id="IPR000595">
    <property type="entry name" value="cNMP-bd_dom"/>
</dbReference>
<dbReference type="SUPFAM" id="SSF51206">
    <property type="entry name" value="cAMP-binding domain-like"/>
    <property type="match status" value="1"/>
</dbReference>
<evidence type="ECO:0000259" key="9">
    <source>
        <dbReference type="PROSITE" id="PS50042"/>
    </source>
</evidence>
<evidence type="ECO:0000256" key="1">
    <source>
        <dbReference type="ARBA" id="ARBA00004141"/>
    </source>
</evidence>
<dbReference type="GO" id="GO:0005221">
    <property type="term" value="F:intracellularly cyclic nucleotide-activated monoatomic cation channel activity"/>
    <property type="evidence" value="ECO:0007669"/>
    <property type="project" value="InterPro"/>
</dbReference>
<name>A0A8R2QRM4_BOMMO</name>
<keyword evidence="3" id="KW-0812">Transmembrane</keyword>
<keyword evidence="4" id="KW-1133">Transmembrane helix</keyword>
<comment type="subcellular location">
    <subcellularLocation>
        <location evidence="1">Membrane</location>
        <topology evidence="1">Multi-pass membrane protein</topology>
    </subcellularLocation>
</comment>
<evidence type="ECO:0000256" key="3">
    <source>
        <dbReference type="ARBA" id="ARBA00022692"/>
    </source>
</evidence>
<evidence type="ECO:0000256" key="7">
    <source>
        <dbReference type="ARBA" id="ARBA00023286"/>
    </source>
</evidence>
<evidence type="ECO:0000313" key="11">
    <source>
        <dbReference type="Proteomes" id="UP000005204"/>
    </source>
</evidence>
<dbReference type="PANTHER" id="PTHR45638:SF11">
    <property type="entry name" value="CYCLIC NUCLEOTIDE-GATED CATION CHANNEL SUBUNIT A"/>
    <property type="match status" value="1"/>
</dbReference>
<dbReference type="CDD" id="cd00038">
    <property type="entry name" value="CAP_ED"/>
    <property type="match status" value="1"/>
</dbReference>
<feature type="domain" description="Cyclic nucleotide-binding" evidence="9">
    <location>
        <begin position="21"/>
        <end position="113"/>
    </location>
</feature>
<organism evidence="10 11">
    <name type="scientific">Bombyx mori</name>
    <name type="common">Silk moth</name>
    <dbReference type="NCBI Taxonomy" id="7091"/>
    <lineage>
        <taxon>Eukaryota</taxon>
        <taxon>Metazoa</taxon>
        <taxon>Ecdysozoa</taxon>
        <taxon>Arthropoda</taxon>
        <taxon>Hexapoda</taxon>
        <taxon>Insecta</taxon>
        <taxon>Pterygota</taxon>
        <taxon>Neoptera</taxon>
        <taxon>Endopterygota</taxon>
        <taxon>Lepidoptera</taxon>
        <taxon>Glossata</taxon>
        <taxon>Ditrysia</taxon>
        <taxon>Bombycoidea</taxon>
        <taxon>Bombycidae</taxon>
        <taxon>Bombycinae</taxon>
        <taxon>Bombyx</taxon>
    </lineage>
</organism>
<evidence type="ECO:0000256" key="4">
    <source>
        <dbReference type="ARBA" id="ARBA00022989"/>
    </source>
</evidence>
<dbReference type="InterPro" id="IPR018490">
    <property type="entry name" value="cNMP-bd_dom_sf"/>
</dbReference>
<sequence length="120" mass="13599">MLPKPPHYLNLYPTAGFLKRQMVVKYGQPGRSFYLISSGTLTVLDSKDKEMAHLRDGSYFGEGAILRPGILRKATIIALEITEIYKFTAEDFQECLRPYPHYKKQLEETAARAAARSQSS</sequence>
<dbReference type="PANTHER" id="PTHR45638">
    <property type="entry name" value="CYCLIC NUCLEOTIDE-GATED CATION CHANNEL SUBUNIT A"/>
    <property type="match status" value="1"/>
</dbReference>
<evidence type="ECO:0000256" key="2">
    <source>
        <dbReference type="ARBA" id="ARBA00022448"/>
    </source>
</evidence>
<keyword evidence="7" id="KW-1071">Ligand-gated ion channel</keyword>
<evidence type="ECO:0000256" key="6">
    <source>
        <dbReference type="ARBA" id="ARBA00023136"/>
    </source>
</evidence>
<dbReference type="Gene3D" id="2.60.120.10">
    <property type="entry name" value="Jelly Rolls"/>
    <property type="match status" value="1"/>
</dbReference>
<reference evidence="11" key="1">
    <citation type="journal article" date="2008" name="Insect Biochem. Mol. Biol.">
        <title>The genome of a lepidopteran model insect, the silkworm Bombyx mori.</title>
        <authorList>
            <consortium name="International Silkworm Genome Consortium"/>
        </authorList>
    </citation>
    <scope>NUCLEOTIDE SEQUENCE [LARGE SCALE GENOMIC DNA]</scope>
    <source>
        <strain evidence="11">p50T</strain>
    </source>
</reference>
<dbReference type="GO" id="GO:0044877">
    <property type="term" value="F:protein-containing complex binding"/>
    <property type="evidence" value="ECO:0007669"/>
    <property type="project" value="TreeGrafter"/>
</dbReference>
<keyword evidence="8" id="KW-0407">Ion channel</keyword>
<dbReference type="EnsemblMetazoa" id="XM_038010960.1">
    <property type="protein sequence ID" value="XP_037866888.1"/>
    <property type="gene ID" value="LOC101743772"/>
</dbReference>
<reference evidence="10" key="2">
    <citation type="submission" date="2022-06" db="UniProtKB">
        <authorList>
            <consortium name="EnsemblMetazoa"/>
        </authorList>
    </citation>
    <scope>IDENTIFICATION</scope>
    <source>
        <strain evidence="10">p50T (Dazao)</strain>
    </source>
</reference>
<proteinExistence type="predicted"/>
<keyword evidence="5" id="KW-0406">Ion transport</keyword>
<evidence type="ECO:0000256" key="5">
    <source>
        <dbReference type="ARBA" id="ARBA00023065"/>
    </source>
</evidence>
<accession>A0A8R2QRM4</accession>
<protein>
    <recommendedName>
        <fullName evidence="9">Cyclic nucleotide-binding domain-containing protein</fullName>
    </recommendedName>
</protein>
<dbReference type="Proteomes" id="UP000005204">
    <property type="component" value="Unassembled WGS sequence"/>
</dbReference>
<dbReference type="InterPro" id="IPR014710">
    <property type="entry name" value="RmlC-like_jellyroll"/>
</dbReference>
<keyword evidence="2" id="KW-0813">Transport</keyword>
<dbReference type="PROSITE" id="PS50042">
    <property type="entry name" value="CNMP_BINDING_3"/>
    <property type="match status" value="1"/>
</dbReference>
<dbReference type="GO" id="GO:0016020">
    <property type="term" value="C:membrane"/>
    <property type="evidence" value="ECO:0007669"/>
    <property type="project" value="UniProtKB-SubCell"/>
</dbReference>
<dbReference type="PROSITE" id="PS00888">
    <property type="entry name" value="CNMP_BINDING_1"/>
    <property type="match status" value="1"/>
</dbReference>
<evidence type="ECO:0000313" key="10">
    <source>
        <dbReference type="EnsemblMetazoa" id="XP_037866888.1"/>
    </source>
</evidence>
<dbReference type="InterPro" id="IPR050866">
    <property type="entry name" value="CNG_cation_channel"/>
</dbReference>
<keyword evidence="6" id="KW-0472">Membrane</keyword>